<keyword evidence="3" id="KW-1003">Cell membrane</keyword>
<gene>
    <name evidence="9" type="ORF">GA0070562_2266</name>
</gene>
<comment type="subcellular location">
    <subcellularLocation>
        <location evidence="1">Cell membrane</location>
        <topology evidence="1">Multi-pass membrane protein</topology>
    </subcellularLocation>
</comment>
<evidence type="ECO:0000313" key="10">
    <source>
        <dbReference type="Proteomes" id="UP000199405"/>
    </source>
</evidence>
<keyword evidence="10" id="KW-1185">Reference proteome</keyword>
<evidence type="ECO:0000256" key="5">
    <source>
        <dbReference type="ARBA" id="ARBA00022692"/>
    </source>
</evidence>
<feature type="transmembrane region" description="Helical" evidence="8">
    <location>
        <begin position="81"/>
        <end position="98"/>
    </location>
</feature>
<feature type="transmembrane region" description="Helical" evidence="8">
    <location>
        <begin position="172"/>
        <end position="192"/>
    </location>
</feature>
<dbReference type="Pfam" id="PF02653">
    <property type="entry name" value="BPD_transp_2"/>
    <property type="match status" value="1"/>
</dbReference>
<evidence type="ECO:0000256" key="6">
    <source>
        <dbReference type="ARBA" id="ARBA00022989"/>
    </source>
</evidence>
<comment type="caution">
    <text evidence="9">The sequence shown here is derived from an EMBL/GenBank/DDBJ whole genome shotgun (WGS) entry which is preliminary data.</text>
</comment>
<keyword evidence="6 8" id="KW-1133">Transmembrane helix</keyword>
<evidence type="ECO:0000256" key="8">
    <source>
        <dbReference type="SAM" id="Phobius"/>
    </source>
</evidence>
<keyword evidence="2" id="KW-0813">Transport</keyword>
<keyword evidence="4" id="KW-0997">Cell inner membrane</keyword>
<dbReference type="InterPro" id="IPR001851">
    <property type="entry name" value="ABC_transp_permease"/>
</dbReference>
<dbReference type="CDD" id="cd06579">
    <property type="entry name" value="TM_PBP1_transp_AraH_like"/>
    <property type="match status" value="1"/>
</dbReference>
<evidence type="ECO:0000256" key="7">
    <source>
        <dbReference type="ARBA" id="ARBA00023136"/>
    </source>
</evidence>
<organism evidence="9 10">
    <name type="scientific">Micromonospora tulbaghiae</name>
    <dbReference type="NCBI Taxonomy" id="479978"/>
    <lineage>
        <taxon>Bacteria</taxon>
        <taxon>Bacillati</taxon>
        <taxon>Actinomycetota</taxon>
        <taxon>Actinomycetes</taxon>
        <taxon>Micromonosporales</taxon>
        <taxon>Micromonosporaceae</taxon>
        <taxon>Micromonospora</taxon>
    </lineage>
</organism>
<keyword evidence="5 8" id="KW-0812">Transmembrane</keyword>
<evidence type="ECO:0000256" key="4">
    <source>
        <dbReference type="ARBA" id="ARBA00022519"/>
    </source>
</evidence>
<feature type="transmembrane region" description="Helical" evidence="8">
    <location>
        <begin position="104"/>
        <end position="127"/>
    </location>
</feature>
<proteinExistence type="predicted"/>
<evidence type="ECO:0000256" key="2">
    <source>
        <dbReference type="ARBA" id="ARBA00022448"/>
    </source>
</evidence>
<feature type="transmembrane region" description="Helical" evidence="8">
    <location>
        <begin position="223"/>
        <end position="242"/>
    </location>
</feature>
<sequence>MSVSAPQAAVRRSTVLPVLRRHGATLALAALWVALVLATAVKSPAFLSHQTVIAVAFNMAFIGVLVVGVSLVMLSGAEFDLSVGVTAVAAALIAAQLLTDGASFAVVLVAVLVFGTLIGTVNAALIVRVRIHPIVATLGTMFLVSGTTRLFIEFVPIPRDSFLRRHVAGDLFGVPRVFWIMVVLLAVVAFVAGRTRLGRHLVAVGGNRQAALVRGLRPDRIQAGALVFCGLVAGLAGLVLASQGDIVQSTLTPGTEFRVISILLLGGMALTGGRGSFLGVAAALLLLNTLPTAIVTWGVSSSWQPVVEGVVLAVALAVNSVRSAP</sequence>
<accession>A0ABY0KMW9</accession>
<evidence type="ECO:0000313" key="9">
    <source>
        <dbReference type="EMBL" id="SCE74771.1"/>
    </source>
</evidence>
<dbReference type="EMBL" id="FMCQ01000002">
    <property type="protein sequence ID" value="SCE74771.1"/>
    <property type="molecule type" value="Genomic_DNA"/>
</dbReference>
<evidence type="ECO:0000256" key="3">
    <source>
        <dbReference type="ARBA" id="ARBA00022475"/>
    </source>
</evidence>
<keyword evidence="7 8" id="KW-0472">Membrane</keyword>
<feature type="transmembrane region" description="Helical" evidence="8">
    <location>
        <begin position="50"/>
        <end position="74"/>
    </location>
</feature>
<protein>
    <submittedName>
        <fullName evidence="9">Ribose transport system permease protein</fullName>
    </submittedName>
</protein>
<feature type="transmembrane region" description="Helical" evidence="8">
    <location>
        <begin position="134"/>
        <end position="152"/>
    </location>
</feature>
<name>A0ABY0KMW9_9ACTN</name>
<reference evidence="9 10" key="1">
    <citation type="submission" date="2016-06" db="EMBL/GenBank/DDBJ databases">
        <authorList>
            <person name="Varghese N."/>
            <person name="Submissions Spin"/>
        </authorList>
    </citation>
    <scope>NUCLEOTIDE SEQUENCE [LARGE SCALE GENOMIC DNA]</scope>
    <source>
        <strain evidence="9 10">DSM 45142</strain>
    </source>
</reference>
<dbReference type="PANTHER" id="PTHR32196:SF21">
    <property type="entry name" value="ABC TRANSPORTER PERMEASE PROTEIN YPHD-RELATED"/>
    <property type="match status" value="1"/>
</dbReference>
<dbReference type="PANTHER" id="PTHR32196">
    <property type="entry name" value="ABC TRANSPORTER PERMEASE PROTEIN YPHD-RELATED-RELATED"/>
    <property type="match status" value="1"/>
</dbReference>
<dbReference type="Proteomes" id="UP000199405">
    <property type="component" value="Unassembled WGS sequence"/>
</dbReference>
<evidence type="ECO:0000256" key="1">
    <source>
        <dbReference type="ARBA" id="ARBA00004651"/>
    </source>
</evidence>